<dbReference type="OrthoDB" id="9804020at2"/>
<comment type="caution">
    <text evidence="7">The sequence shown here is derived from an EMBL/GenBank/DDBJ whole genome shotgun (WGS) entry which is preliminary data.</text>
</comment>
<gene>
    <name evidence="7" type="ORF">FLL46_00755</name>
</gene>
<evidence type="ECO:0000256" key="3">
    <source>
        <dbReference type="ARBA" id="ARBA00023015"/>
    </source>
</evidence>
<evidence type="ECO:0000256" key="2">
    <source>
        <dbReference type="ARBA" id="ARBA00022898"/>
    </source>
</evidence>
<dbReference type="InterPro" id="IPR036388">
    <property type="entry name" value="WH-like_DNA-bd_sf"/>
</dbReference>
<dbReference type="PANTHER" id="PTHR46577">
    <property type="entry name" value="HTH-TYPE TRANSCRIPTIONAL REGULATORY PROTEIN GABR"/>
    <property type="match status" value="1"/>
</dbReference>
<dbReference type="SMART" id="SM00345">
    <property type="entry name" value="HTH_GNTR"/>
    <property type="match status" value="1"/>
</dbReference>
<feature type="domain" description="HTH gntR-type" evidence="6">
    <location>
        <begin position="1"/>
        <end position="63"/>
    </location>
</feature>
<dbReference type="PANTHER" id="PTHR46577:SF2">
    <property type="entry name" value="TRANSCRIPTIONAL REGULATORY PROTEIN"/>
    <property type="match status" value="1"/>
</dbReference>
<dbReference type="SUPFAM" id="SSF46785">
    <property type="entry name" value="Winged helix' DNA-binding domain"/>
    <property type="match status" value="1"/>
</dbReference>
<comment type="similarity">
    <text evidence="1">In the C-terminal section; belongs to the class-I pyridoxal-phosphate-dependent aminotransferase family.</text>
</comment>
<evidence type="ECO:0000313" key="8">
    <source>
        <dbReference type="Proteomes" id="UP000315439"/>
    </source>
</evidence>
<dbReference type="GO" id="GO:0008483">
    <property type="term" value="F:transaminase activity"/>
    <property type="evidence" value="ECO:0007669"/>
    <property type="project" value="UniProtKB-KW"/>
</dbReference>
<name>A0A545UK87_9GAMM</name>
<evidence type="ECO:0000256" key="4">
    <source>
        <dbReference type="ARBA" id="ARBA00023125"/>
    </source>
</evidence>
<keyword evidence="5" id="KW-0804">Transcription</keyword>
<keyword evidence="4" id="KW-0238">DNA-binding</keyword>
<sequence>MAKQLQQQIDERRLMPGERLPSVRQLSKSSELSKNTVIKALHTLEAAGVVEARPKTGYFVKAQHLQSMPRKPKDTELKPTAVEVPDLFQEIMMRSAAFDVLPGGPETEPSLQLITLNRHLGRALRHKPQNKAMYYDAPLGLEALRFQIKEHYRTIGLNLATSEFCITSGCQHALFLALLVSCQPGDNVAVESPAFYGVLQLLQQLRLNVIEIPASPSKGISVESLTEATEKWKINACVVTPAYATPTGASMPEEHKKQIINLANQHDITVIEDDIYGDLCFGERPPPLKAFDTEERVILCSSFSKSLSRDLRVGWIVGGRWQNEITRLKLVNQLASNQSIQEGLTSFIAEGNYRRHLYQYRQVLKRQRDQLVLALRSYWPDSTRFSIPDGGLSLWIEMEESVDTKTVYQIALKQEIVLTPGALFSADDRFSNYLRLSFAHPAIGDRLKAIRILGDLFERKKRVIQ</sequence>
<keyword evidence="2" id="KW-0663">Pyridoxal phosphate</keyword>
<dbReference type="Gene3D" id="1.10.10.10">
    <property type="entry name" value="Winged helix-like DNA-binding domain superfamily/Winged helix DNA-binding domain"/>
    <property type="match status" value="1"/>
</dbReference>
<evidence type="ECO:0000259" key="6">
    <source>
        <dbReference type="PROSITE" id="PS50949"/>
    </source>
</evidence>
<dbReference type="InterPro" id="IPR051446">
    <property type="entry name" value="HTH_trans_reg/aminotransferase"/>
</dbReference>
<dbReference type="AlphaFoldDB" id="A0A545UK87"/>
<dbReference type="InterPro" id="IPR004839">
    <property type="entry name" value="Aminotransferase_I/II_large"/>
</dbReference>
<dbReference type="Pfam" id="PF00155">
    <property type="entry name" value="Aminotran_1_2"/>
    <property type="match status" value="1"/>
</dbReference>
<protein>
    <submittedName>
        <fullName evidence="7">PLP-dependent aminotransferase family protein</fullName>
    </submittedName>
</protein>
<accession>A0A545UK87</accession>
<keyword evidence="7" id="KW-0808">Transferase</keyword>
<evidence type="ECO:0000256" key="1">
    <source>
        <dbReference type="ARBA" id="ARBA00005384"/>
    </source>
</evidence>
<dbReference type="PROSITE" id="PS50949">
    <property type="entry name" value="HTH_GNTR"/>
    <property type="match status" value="1"/>
</dbReference>
<dbReference type="CDD" id="cd00609">
    <property type="entry name" value="AAT_like"/>
    <property type="match status" value="1"/>
</dbReference>
<dbReference type="InterPro" id="IPR015424">
    <property type="entry name" value="PyrdxlP-dep_Trfase"/>
</dbReference>
<dbReference type="GO" id="GO:0003700">
    <property type="term" value="F:DNA-binding transcription factor activity"/>
    <property type="evidence" value="ECO:0007669"/>
    <property type="project" value="InterPro"/>
</dbReference>
<dbReference type="Pfam" id="PF00392">
    <property type="entry name" value="GntR"/>
    <property type="match status" value="1"/>
</dbReference>
<dbReference type="SUPFAM" id="SSF53383">
    <property type="entry name" value="PLP-dependent transferases"/>
    <property type="match status" value="1"/>
</dbReference>
<organism evidence="7 8">
    <name type="scientific">Aliikangiella coralliicola</name>
    <dbReference type="NCBI Taxonomy" id="2592383"/>
    <lineage>
        <taxon>Bacteria</taxon>
        <taxon>Pseudomonadati</taxon>
        <taxon>Pseudomonadota</taxon>
        <taxon>Gammaproteobacteria</taxon>
        <taxon>Oceanospirillales</taxon>
        <taxon>Pleioneaceae</taxon>
        <taxon>Aliikangiella</taxon>
    </lineage>
</organism>
<dbReference type="EMBL" id="VIKS01000001">
    <property type="protein sequence ID" value="TQV89863.1"/>
    <property type="molecule type" value="Genomic_DNA"/>
</dbReference>
<dbReference type="Proteomes" id="UP000315439">
    <property type="component" value="Unassembled WGS sequence"/>
</dbReference>
<keyword evidence="8" id="KW-1185">Reference proteome</keyword>
<dbReference type="GO" id="GO:0003677">
    <property type="term" value="F:DNA binding"/>
    <property type="evidence" value="ECO:0007669"/>
    <property type="project" value="UniProtKB-KW"/>
</dbReference>
<dbReference type="InterPro" id="IPR000524">
    <property type="entry name" value="Tscrpt_reg_HTH_GntR"/>
</dbReference>
<dbReference type="InterPro" id="IPR015422">
    <property type="entry name" value="PyrdxlP-dep_Trfase_small"/>
</dbReference>
<keyword evidence="3" id="KW-0805">Transcription regulation</keyword>
<reference evidence="7 8" key="1">
    <citation type="submission" date="2019-07" db="EMBL/GenBank/DDBJ databases">
        <title>Draft genome for Aliikangiella sp. M105.</title>
        <authorList>
            <person name="Wang G."/>
        </authorList>
    </citation>
    <scope>NUCLEOTIDE SEQUENCE [LARGE SCALE GENOMIC DNA]</scope>
    <source>
        <strain evidence="7 8">M105</strain>
    </source>
</reference>
<dbReference type="Gene3D" id="3.90.1150.10">
    <property type="entry name" value="Aspartate Aminotransferase, domain 1"/>
    <property type="match status" value="1"/>
</dbReference>
<dbReference type="InterPro" id="IPR015421">
    <property type="entry name" value="PyrdxlP-dep_Trfase_major"/>
</dbReference>
<proteinExistence type="inferred from homology"/>
<dbReference type="CDD" id="cd07377">
    <property type="entry name" value="WHTH_GntR"/>
    <property type="match status" value="1"/>
</dbReference>
<dbReference type="InterPro" id="IPR036390">
    <property type="entry name" value="WH_DNA-bd_sf"/>
</dbReference>
<evidence type="ECO:0000256" key="5">
    <source>
        <dbReference type="ARBA" id="ARBA00023163"/>
    </source>
</evidence>
<keyword evidence="7" id="KW-0032">Aminotransferase</keyword>
<dbReference type="GO" id="GO:0030170">
    <property type="term" value="F:pyridoxal phosphate binding"/>
    <property type="evidence" value="ECO:0007669"/>
    <property type="project" value="InterPro"/>
</dbReference>
<dbReference type="Gene3D" id="3.40.640.10">
    <property type="entry name" value="Type I PLP-dependent aspartate aminotransferase-like (Major domain)"/>
    <property type="match status" value="1"/>
</dbReference>
<evidence type="ECO:0000313" key="7">
    <source>
        <dbReference type="EMBL" id="TQV89863.1"/>
    </source>
</evidence>